<dbReference type="AlphaFoldDB" id="A0A7J7JQQ2"/>
<accession>A0A7J7JQQ2</accession>
<comment type="caution">
    <text evidence="1">The sequence shown here is derived from an EMBL/GenBank/DDBJ whole genome shotgun (WGS) entry which is preliminary data.</text>
</comment>
<keyword evidence="2" id="KW-1185">Reference proteome</keyword>
<proteinExistence type="predicted"/>
<gene>
    <name evidence="1" type="ORF">EB796_013010</name>
</gene>
<reference evidence="1" key="1">
    <citation type="submission" date="2020-06" db="EMBL/GenBank/DDBJ databases">
        <title>Draft genome of Bugula neritina, a colonial animal packing powerful symbionts and potential medicines.</title>
        <authorList>
            <person name="Rayko M."/>
        </authorList>
    </citation>
    <scope>NUCLEOTIDE SEQUENCE [LARGE SCALE GENOMIC DNA]</scope>
    <source>
        <strain evidence="1">Kwan_BN1</strain>
    </source>
</reference>
<dbReference type="Proteomes" id="UP000593567">
    <property type="component" value="Unassembled WGS sequence"/>
</dbReference>
<organism evidence="1 2">
    <name type="scientific">Bugula neritina</name>
    <name type="common">Brown bryozoan</name>
    <name type="synonym">Sertularia neritina</name>
    <dbReference type="NCBI Taxonomy" id="10212"/>
    <lineage>
        <taxon>Eukaryota</taxon>
        <taxon>Metazoa</taxon>
        <taxon>Spiralia</taxon>
        <taxon>Lophotrochozoa</taxon>
        <taxon>Bryozoa</taxon>
        <taxon>Gymnolaemata</taxon>
        <taxon>Cheilostomatida</taxon>
        <taxon>Flustrina</taxon>
        <taxon>Buguloidea</taxon>
        <taxon>Bugulidae</taxon>
        <taxon>Bugula</taxon>
    </lineage>
</organism>
<protein>
    <submittedName>
        <fullName evidence="1">Uncharacterized protein</fullName>
    </submittedName>
</protein>
<dbReference type="EMBL" id="VXIV02001926">
    <property type="protein sequence ID" value="KAF6028689.1"/>
    <property type="molecule type" value="Genomic_DNA"/>
</dbReference>
<name>A0A7J7JQQ2_BUGNE</name>
<evidence type="ECO:0000313" key="2">
    <source>
        <dbReference type="Proteomes" id="UP000593567"/>
    </source>
</evidence>
<sequence>MSKGEELCDKYNPPGNGEEVCWADELEWNDSLVQGDIESAFQGNIESAFQAASAEDYDLEESDLESGYLADVCYSSDSSASSSQYDVQLTPGAESCTTTPQMMLNFTRKVKDTQRSSSEWSGFENYWDMQTLLRSEIYISPET</sequence>
<evidence type="ECO:0000313" key="1">
    <source>
        <dbReference type="EMBL" id="KAF6028689.1"/>
    </source>
</evidence>